<accession>A0A6J5QF13</accession>
<sequence>MATKDYERAAEQMMKGNGAKCPTATQDITVNLKNRGKAIDSAAYGPENPALPNTAFWKTKADEWQVSIKDAKTSRCGNCSAFNQEKSMLDCIAKGIGDEGDPWAMIEAGDLGYCEIFDFKCAASRTCDAWVAGSDQADGEDNGEDGEYSGNDAGSAGMGSLITINVEAKD</sequence>
<evidence type="ECO:0000313" key="2">
    <source>
        <dbReference type="EMBL" id="CAB4178264.1"/>
    </source>
</evidence>
<feature type="compositionally biased region" description="Acidic residues" evidence="1">
    <location>
        <begin position="137"/>
        <end position="147"/>
    </location>
</feature>
<evidence type="ECO:0000256" key="1">
    <source>
        <dbReference type="SAM" id="MobiDB-lite"/>
    </source>
</evidence>
<dbReference type="EMBL" id="LR796963">
    <property type="protein sequence ID" value="CAB4178264.1"/>
    <property type="molecule type" value="Genomic_DNA"/>
</dbReference>
<name>A0A6J5QF13_9CAUD</name>
<gene>
    <name evidence="2" type="ORF">UFOVP1016_53</name>
</gene>
<organism evidence="2">
    <name type="scientific">uncultured Caudovirales phage</name>
    <dbReference type="NCBI Taxonomy" id="2100421"/>
    <lineage>
        <taxon>Viruses</taxon>
        <taxon>Duplodnaviria</taxon>
        <taxon>Heunggongvirae</taxon>
        <taxon>Uroviricota</taxon>
        <taxon>Caudoviricetes</taxon>
        <taxon>Peduoviridae</taxon>
        <taxon>Maltschvirus</taxon>
        <taxon>Maltschvirus maltsch</taxon>
    </lineage>
</organism>
<feature type="region of interest" description="Disordered" evidence="1">
    <location>
        <begin position="133"/>
        <end position="158"/>
    </location>
</feature>
<proteinExistence type="predicted"/>
<reference evidence="2" key="1">
    <citation type="submission" date="2020-05" db="EMBL/GenBank/DDBJ databases">
        <authorList>
            <person name="Chiriac C."/>
            <person name="Salcher M."/>
            <person name="Ghai R."/>
            <person name="Kavagutti S V."/>
        </authorList>
    </citation>
    <scope>NUCLEOTIDE SEQUENCE</scope>
</reference>
<protein>
    <submittedName>
        <fullName evidence="2">Uncharacterized protein</fullName>
    </submittedName>
</protein>